<dbReference type="PANTHER" id="PTHR37984">
    <property type="entry name" value="PROTEIN CBG26694"/>
    <property type="match status" value="1"/>
</dbReference>
<evidence type="ECO:0000259" key="2">
    <source>
        <dbReference type="Pfam" id="PF22938"/>
    </source>
</evidence>
<evidence type="ECO:0000256" key="1">
    <source>
        <dbReference type="SAM" id="MobiDB-lite"/>
    </source>
</evidence>
<feature type="region of interest" description="Disordered" evidence="1">
    <location>
        <begin position="73"/>
        <end position="104"/>
    </location>
</feature>
<feature type="compositionally biased region" description="Basic and acidic residues" evidence="1">
    <location>
        <begin position="425"/>
        <end position="434"/>
    </location>
</feature>
<feature type="region of interest" description="Disordered" evidence="1">
    <location>
        <begin position="414"/>
        <end position="439"/>
    </location>
</feature>
<keyword evidence="4" id="KW-1185">Reference proteome</keyword>
<dbReference type="Gene3D" id="3.30.70.270">
    <property type="match status" value="1"/>
</dbReference>
<comment type="caution">
    <text evidence="3">The sequence shown here is derived from an EMBL/GenBank/DDBJ whole genome shotgun (WGS) entry which is preliminary data.</text>
</comment>
<dbReference type="EMBL" id="JAYMGO010000028">
    <property type="protein sequence ID" value="KAL1247032.1"/>
    <property type="molecule type" value="Genomic_DNA"/>
</dbReference>
<dbReference type="PANTHER" id="PTHR37984:SF15">
    <property type="entry name" value="INTEGRASE CATALYTIC DOMAIN-CONTAINING PROTEIN"/>
    <property type="match status" value="1"/>
</dbReference>
<name>A0ABR3L5T6_9TELE</name>
<dbReference type="InterPro" id="IPR043502">
    <property type="entry name" value="DNA/RNA_pol_sf"/>
</dbReference>
<evidence type="ECO:0000313" key="4">
    <source>
        <dbReference type="Proteomes" id="UP001558613"/>
    </source>
</evidence>
<dbReference type="Proteomes" id="UP001558613">
    <property type="component" value="Unassembled WGS sequence"/>
</dbReference>
<dbReference type="Pfam" id="PF22938">
    <property type="entry name" value="Integrase_p58_C"/>
    <property type="match status" value="1"/>
</dbReference>
<dbReference type="InterPro" id="IPR043128">
    <property type="entry name" value="Rev_trsase/Diguanyl_cyclase"/>
</dbReference>
<dbReference type="InterPro" id="IPR050951">
    <property type="entry name" value="Retrovirus_Pol_polyprotein"/>
</dbReference>
<feature type="domain" description="Integrase p58-like C-terminal" evidence="2">
    <location>
        <begin position="289"/>
        <end position="323"/>
    </location>
</feature>
<gene>
    <name evidence="3" type="ORF">QQF64_034467</name>
</gene>
<dbReference type="InterPro" id="IPR054465">
    <property type="entry name" value="Integrase_p58-like_C"/>
</dbReference>
<protein>
    <recommendedName>
        <fullName evidence="2">Integrase p58-like C-terminal domain-containing protein</fullName>
    </recommendedName>
</protein>
<accession>A0ABR3L5T6</accession>
<proteinExistence type="predicted"/>
<evidence type="ECO:0000313" key="3">
    <source>
        <dbReference type="EMBL" id="KAL1247032.1"/>
    </source>
</evidence>
<dbReference type="SUPFAM" id="SSF56672">
    <property type="entry name" value="DNA/RNA polymerases"/>
    <property type="match status" value="1"/>
</dbReference>
<sequence length="461" mass="52406">MYLPRAPEYKTLLPIKCFHGDTHQVPARKVTIAASPGSWPIEVDIVKDLPVPFLLGRDWPGFERLLAAVTQSVTHGGNRRRRAPPKQAQQWPALLTSDSGRDGEYPSRESNMFFNVFQQVTGGGSFGRKQREDDRLKHCWKQMRVMDGKELHPTPHPYLHFIVVLVIVDFATRLNFNQTLKQMLRRASTGFTPFELLFGRQPRGLLDVAKEAWEQQQPAPHRSVIEHVKEMRERIDCVMPLVWEHLAHAQQAQQCHFDRAAQPREFQPGDRVVVLIPNAACKFLATWQGPYTVIERIGPVTYKVRQPGRRNPGQLYHINLLKKWNSTRDHLERLRTVLSELRRAGLTANPRKCHLAQSEAKYLGFQVGQGLIRPQEKIIEAIHAAPRPISKTQKGQPEKVQWTSATEEIGVATSGTSISTQVDAGDVKPSEQHRPSNNMRSFQVRSLVVHHASPLPHPATQ</sequence>
<reference evidence="3 4" key="1">
    <citation type="submission" date="2023-09" db="EMBL/GenBank/DDBJ databases">
        <authorList>
            <person name="Wang M."/>
        </authorList>
    </citation>
    <scope>NUCLEOTIDE SEQUENCE [LARGE SCALE GENOMIC DNA]</scope>
    <source>
        <strain evidence="3">GT-2023</strain>
        <tissue evidence="3">Liver</tissue>
    </source>
</reference>
<organism evidence="3 4">
    <name type="scientific">Cirrhinus molitorella</name>
    <name type="common">mud carp</name>
    <dbReference type="NCBI Taxonomy" id="172907"/>
    <lineage>
        <taxon>Eukaryota</taxon>
        <taxon>Metazoa</taxon>
        <taxon>Chordata</taxon>
        <taxon>Craniata</taxon>
        <taxon>Vertebrata</taxon>
        <taxon>Euteleostomi</taxon>
        <taxon>Actinopterygii</taxon>
        <taxon>Neopterygii</taxon>
        <taxon>Teleostei</taxon>
        <taxon>Ostariophysi</taxon>
        <taxon>Cypriniformes</taxon>
        <taxon>Cyprinidae</taxon>
        <taxon>Labeoninae</taxon>
        <taxon>Labeonini</taxon>
        <taxon>Cirrhinus</taxon>
    </lineage>
</organism>